<dbReference type="PROSITE" id="PS51257">
    <property type="entry name" value="PROKAR_LIPOPROTEIN"/>
    <property type="match status" value="1"/>
</dbReference>
<evidence type="ECO:0000313" key="1">
    <source>
        <dbReference type="EMBL" id="AAN79117.1"/>
    </source>
</evidence>
<dbReference type="HOGENOM" id="CLU_105801_0_0_6"/>
<accession>A0A0H2V740</accession>
<dbReference type="KEGG" id="ecc:c0640"/>
<dbReference type="EMBL" id="AE014075">
    <property type="protein sequence ID" value="AAN79117.1"/>
    <property type="molecule type" value="Genomic_DNA"/>
</dbReference>
<proteinExistence type="predicted"/>
<protein>
    <submittedName>
        <fullName evidence="1">Uncharacterized protein</fullName>
    </submittedName>
</protein>
<dbReference type="eggNOG" id="ENOG5033MWA">
    <property type="taxonomic scope" value="Bacteria"/>
</dbReference>
<reference evidence="1 2" key="1">
    <citation type="journal article" date="2002" name="Proc. Natl. Acad. Sci. U.S.A.">
        <title>Extensive mosaic structure revealed by the complete genome sequence of uropathogenic Escherichia coli.</title>
        <authorList>
            <person name="Welch R.A."/>
            <person name="Burland V."/>
            <person name="Plunkett G.III."/>
            <person name="Redford P."/>
            <person name="Roesch P."/>
            <person name="Rasko D."/>
            <person name="Buckles E.L."/>
            <person name="Liou S.R."/>
            <person name="Boutin A."/>
            <person name="Hackett J."/>
            <person name="Stroud D."/>
            <person name="Mayhew G.F."/>
            <person name="Rose D.J."/>
            <person name="Zhou S."/>
            <person name="Schwartz D.C."/>
            <person name="Perna N.T."/>
            <person name="Mobley H.L."/>
            <person name="Donnenberg M.S."/>
            <person name="Blattner F.R."/>
        </authorList>
    </citation>
    <scope>NUCLEOTIDE SEQUENCE [LARGE SCALE GENOMIC DNA]</scope>
    <source>
        <strain evidence="2">CFT073 / ATCC 700928 / UPEC</strain>
    </source>
</reference>
<name>A0A0H2V740_ECOL6</name>
<keyword evidence="2" id="KW-1185">Reference proteome</keyword>
<organism evidence="1 2">
    <name type="scientific">Escherichia coli O6:H1 (strain CFT073 / ATCC 700928 / UPEC)</name>
    <dbReference type="NCBI Taxonomy" id="199310"/>
    <lineage>
        <taxon>Bacteria</taxon>
        <taxon>Pseudomonadati</taxon>
        <taxon>Pseudomonadota</taxon>
        <taxon>Gammaproteobacteria</taxon>
        <taxon>Enterobacterales</taxon>
        <taxon>Enterobacteriaceae</taxon>
        <taxon>Escherichia</taxon>
    </lineage>
</organism>
<gene>
    <name evidence="1" type="ordered locus">c0640</name>
</gene>
<dbReference type="AlphaFoldDB" id="A0A0H2V740"/>
<evidence type="ECO:0000313" key="2">
    <source>
        <dbReference type="Proteomes" id="UP000001410"/>
    </source>
</evidence>
<dbReference type="Proteomes" id="UP000001410">
    <property type="component" value="Chromosome"/>
</dbReference>
<sequence>MSPRLLANGHAFNDNVFFWHVLVHTATTGCNTFDFVYHVHAFNHFSKYAVAPTLQAFAREVQEVVINHVDEELGSCRVRCLSTGHCQRTTGIFQTVVGFVFDRFFGGFLFHARFKTAALNHKAVDNTVENGVVVKTFAAVVQEVFNCFRCFIVKSFDDNIAVIGVESNHFCILFRLIGASTRFGSYIGWCYSITARSDHLAMYADSRGKYGYYTQLNYPHMSKRNLRC</sequence>